<evidence type="ECO:0000256" key="5">
    <source>
        <dbReference type="ARBA" id="ARBA00023125"/>
    </source>
</evidence>
<sequence length="421" mass="46444">MGTHICTYIGMQGPALLIPRMAIPRMIMPLSATPPTALLHSSTPRKEPLFIATLYIGNWHLSTQSIAMPGTAEGDQGRRRSRASIACSACRLRRSRCMRSEGESCCQYCKIQNVPCVIAGDDGRKRQVSKVEVSALRQRLALLEETLIQQKPSAAASQLSQEANSRELEKEDDVIHVQRRPPAILPISPSRDCPPGSTLRETSRCRISSADNRSAKSSKSPERLSPASSEEIVNTIVNARGHWIHDGDSGQRCYFQPNSNAILNYSTMVRNSSSAAFQSDCVRVIQSIPLATQDHLGDVYWEKSNSILPVIDKDVFNEDKSNNGTSYYSPFLYLCILATGLAYSDKDRSDIKALSLDDESETMLMHELHRLAIHEVDRPAGIPSIQALVLLGRLECMNGRENAGWIFSSALLALSRVFGAD</sequence>
<feature type="compositionally biased region" description="Basic and acidic residues" evidence="8">
    <location>
        <begin position="164"/>
        <end position="176"/>
    </location>
</feature>
<comment type="subcellular location">
    <subcellularLocation>
        <location evidence="1">Nucleus</location>
    </subcellularLocation>
</comment>
<dbReference type="Proteomes" id="UP000265663">
    <property type="component" value="Unassembled WGS sequence"/>
</dbReference>
<evidence type="ECO:0000256" key="8">
    <source>
        <dbReference type="SAM" id="MobiDB-lite"/>
    </source>
</evidence>
<keyword evidence="7" id="KW-0539">Nucleus</keyword>
<proteinExistence type="predicted"/>
<feature type="domain" description="Zn(2)-C6 fungal-type" evidence="9">
    <location>
        <begin position="86"/>
        <end position="118"/>
    </location>
</feature>
<dbReference type="InterPro" id="IPR007219">
    <property type="entry name" value="XnlR_reg_dom"/>
</dbReference>
<dbReference type="GO" id="GO:0003677">
    <property type="term" value="F:DNA binding"/>
    <property type="evidence" value="ECO:0007669"/>
    <property type="project" value="UniProtKB-KW"/>
</dbReference>
<dbReference type="InterPro" id="IPR036864">
    <property type="entry name" value="Zn2-C6_fun-type_DNA-bd_sf"/>
</dbReference>
<dbReference type="SUPFAM" id="SSF57701">
    <property type="entry name" value="Zn2/Cys6 DNA-binding domain"/>
    <property type="match status" value="1"/>
</dbReference>
<feature type="region of interest" description="Disordered" evidence="8">
    <location>
        <begin position="153"/>
        <end position="230"/>
    </location>
</feature>
<dbReference type="PROSITE" id="PS50048">
    <property type="entry name" value="ZN2_CY6_FUNGAL_2"/>
    <property type="match status" value="1"/>
</dbReference>
<evidence type="ECO:0000256" key="2">
    <source>
        <dbReference type="ARBA" id="ARBA00022723"/>
    </source>
</evidence>
<evidence type="ECO:0000313" key="10">
    <source>
        <dbReference type="EMBL" id="RMZ68333.1"/>
    </source>
</evidence>
<evidence type="ECO:0000256" key="4">
    <source>
        <dbReference type="ARBA" id="ARBA00023015"/>
    </source>
</evidence>
<keyword evidence="2" id="KW-0479">Metal-binding</keyword>
<dbReference type="Gene3D" id="4.10.240.10">
    <property type="entry name" value="Zn(2)-C6 fungal-type DNA-binding domain"/>
    <property type="match status" value="1"/>
</dbReference>
<dbReference type="GO" id="GO:0005634">
    <property type="term" value="C:nucleus"/>
    <property type="evidence" value="ECO:0007669"/>
    <property type="project" value="UniProtKB-SubCell"/>
</dbReference>
<evidence type="ECO:0000313" key="11">
    <source>
        <dbReference type="Proteomes" id="UP000265663"/>
    </source>
</evidence>
<name>A0A3M7M1H2_9PLEO</name>
<dbReference type="PROSITE" id="PS00463">
    <property type="entry name" value="ZN2_CY6_FUNGAL_1"/>
    <property type="match status" value="1"/>
</dbReference>
<dbReference type="Pfam" id="PF04082">
    <property type="entry name" value="Fungal_trans"/>
    <property type="match status" value="1"/>
</dbReference>
<evidence type="ECO:0000256" key="7">
    <source>
        <dbReference type="ARBA" id="ARBA00023242"/>
    </source>
</evidence>
<dbReference type="GO" id="GO:0008270">
    <property type="term" value="F:zinc ion binding"/>
    <property type="evidence" value="ECO:0007669"/>
    <property type="project" value="InterPro"/>
</dbReference>
<accession>A0A3M7M1H2</accession>
<dbReference type="AlphaFoldDB" id="A0A3M7M1H2"/>
<feature type="compositionally biased region" description="Polar residues" evidence="8">
    <location>
        <begin position="205"/>
        <end position="218"/>
    </location>
</feature>
<dbReference type="InterPro" id="IPR001138">
    <property type="entry name" value="Zn2Cys6_DnaBD"/>
</dbReference>
<dbReference type="InterPro" id="IPR051615">
    <property type="entry name" value="Transcr_Regulatory_Elem"/>
</dbReference>
<dbReference type="PANTHER" id="PTHR31313:SF81">
    <property type="entry name" value="TY1 ENHANCER ACTIVATOR"/>
    <property type="match status" value="1"/>
</dbReference>
<keyword evidence="3" id="KW-0862">Zinc</keyword>
<evidence type="ECO:0000259" key="9">
    <source>
        <dbReference type="PROSITE" id="PS50048"/>
    </source>
</evidence>
<evidence type="ECO:0000256" key="6">
    <source>
        <dbReference type="ARBA" id="ARBA00023163"/>
    </source>
</evidence>
<dbReference type="EMBL" id="KE747815">
    <property type="protein sequence ID" value="RMZ68333.1"/>
    <property type="molecule type" value="Genomic_DNA"/>
</dbReference>
<dbReference type="PANTHER" id="PTHR31313">
    <property type="entry name" value="TY1 ENHANCER ACTIVATOR"/>
    <property type="match status" value="1"/>
</dbReference>
<feature type="compositionally biased region" description="Polar residues" evidence="8">
    <location>
        <begin position="153"/>
        <end position="163"/>
    </location>
</feature>
<protein>
    <submittedName>
        <fullName evidence="10">Fungal specific transcription factor domain-containing</fullName>
    </submittedName>
</protein>
<dbReference type="GO" id="GO:0000981">
    <property type="term" value="F:DNA-binding transcription factor activity, RNA polymerase II-specific"/>
    <property type="evidence" value="ECO:0007669"/>
    <property type="project" value="InterPro"/>
</dbReference>
<keyword evidence="4" id="KW-0805">Transcription regulation</keyword>
<gene>
    <name evidence="10" type="ORF">GMOD_00009946</name>
</gene>
<keyword evidence="6" id="KW-0804">Transcription</keyword>
<dbReference type="GO" id="GO:0006351">
    <property type="term" value="P:DNA-templated transcription"/>
    <property type="evidence" value="ECO:0007669"/>
    <property type="project" value="InterPro"/>
</dbReference>
<reference evidence="10 11" key="1">
    <citation type="journal article" date="2014" name="PLoS ONE">
        <title>De novo Genome Assembly of the Fungal Plant Pathogen Pyrenophora semeniperda.</title>
        <authorList>
            <person name="Soliai M.M."/>
            <person name="Meyer S.E."/>
            <person name="Udall J.A."/>
            <person name="Elzinga D.E."/>
            <person name="Hermansen R.A."/>
            <person name="Bodily P.M."/>
            <person name="Hart A.A."/>
            <person name="Coleman C.E."/>
        </authorList>
    </citation>
    <scope>NUCLEOTIDE SEQUENCE [LARGE SCALE GENOMIC DNA]</scope>
    <source>
        <strain evidence="10 11">CCB06</strain>
        <tissue evidence="10">Mycelium</tissue>
    </source>
</reference>
<dbReference type="CDD" id="cd12148">
    <property type="entry name" value="fungal_TF_MHR"/>
    <property type="match status" value="1"/>
</dbReference>
<organism evidence="10 11">
    <name type="scientific">Pyrenophora seminiperda CCB06</name>
    <dbReference type="NCBI Taxonomy" id="1302712"/>
    <lineage>
        <taxon>Eukaryota</taxon>
        <taxon>Fungi</taxon>
        <taxon>Dikarya</taxon>
        <taxon>Ascomycota</taxon>
        <taxon>Pezizomycotina</taxon>
        <taxon>Dothideomycetes</taxon>
        <taxon>Pleosporomycetidae</taxon>
        <taxon>Pleosporales</taxon>
        <taxon>Pleosporineae</taxon>
        <taxon>Pleosporaceae</taxon>
        <taxon>Pyrenophora</taxon>
    </lineage>
</organism>
<keyword evidence="5" id="KW-0238">DNA-binding</keyword>
<dbReference type="OrthoDB" id="2154091at2759"/>
<keyword evidence="11" id="KW-1185">Reference proteome</keyword>
<evidence type="ECO:0000256" key="3">
    <source>
        <dbReference type="ARBA" id="ARBA00022833"/>
    </source>
</evidence>
<evidence type="ECO:0000256" key="1">
    <source>
        <dbReference type="ARBA" id="ARBA00004123"/>
    </source>
</evidence>